<feature type="compositionally biased region" description="Polar residues" evidence="1">
    <location>
        <begin position="1"/>
        <end position="12"/>
    </location>
</feature>
<feature type="region of interest" description="Disordered" evidence="1">
    <location>
        <begin position="1"/>
        <end position="60"/>
    </location>
</feature>
<dbReference type="AlphaFoldDB" id="A0A5C3NU31"/>
<dbReference type="EMBL" id="ML211903">
    <property type="protein sequence ID" value="TFK79888.1"/>
    <property type="molecule type" value="Genomic_DNA"/>
</dbReference>
<gene>
    <name evidence="2" type="ORF">K466DRAFT_605790</name>
</gene>
<dbReference type="Proteomes" id="UP000308197">
    <property type="component" value="Unassembled WGS sequence"/>
</dbReference>
<evidence type="ECO:0000313" key="3">
    <source>
        <dbReference type="Proteomes" id="UP000308197"/>
    </source>
</evidence>
<keyword evidence="3" id="KW-1185">Reference proteome</keyword>
<proteinExistence type="predicted"/>
<dbReference type="InParanoid" id="A0A5C3NU31"/>
<name>A0A5C3NU31_9APHY</name>
<evidence type="ECO:0000313" key="2">
    <source>
        <dbReference type="EMBL" id="TFK79888.1"/>
    </source>
</evidence>
<protein>
    <submittedName>
        <fullName evidence="2">Uncharacterized protein</fullName>
    </submittedName>
</protein>
<organism evidence="2 3">
    <name type="scientific">Polyporus arcularius HHB13444</name>
    <dbReference type="NCBI Taxonomy" id="1314778"/>
    <lineage>
        <taxon>Eukaryota</taxon>
        <taxon>Fungi</taxon>
        <taxon>Dikarya</taxon>
        <taxon>Basidiomycota</taxon>
        <taxon>Agaricomycotina</taxon>
        <taxon>Agaricomycetes</taxon>
        <taxon>Polyporales</taxon>
        <taxon>Polyporaceae</taxon>
        <taxon>Polyporus</taxon>
    </lineage>
</organism>
<sequence length="92" mass="9764">MSSSTQTITGSSDIHGIDGMTMSDKGRDDGAQGVVVPANDRGGGGQENGTAGGMNSEKDKGRDFEAIVAWFSKVHVRCMTWQEKATQEQNVD</sequence>
<reference evidence="2 3" key="1">
    <citation type="journal article" date="2019" name="Nat. Ecol. Evol.">
        <title>Megaphylogeny resolves global patterns of mushroom evolution.</title>
        <authorList>
            <person name="Varga T."/>
            <person name="Krizsan K."/>
            <person name="Foldi C."/>
            <person name="Dima B."/>
            <person name="Sanchez-Garcia M."/>
            <person name="Sanchez-Ramirez S."/>
            <person name="Szollosi G.J."/>
            <person name="Szarkandi J.G."/>
            <person name="Papp V."/>
            <person name="Albert L."/>
            <person name="Andreopoulos W."/>
            <person name="Angelini C."/>
            <person name="Antonin V."/>
            <person name="Barry K.W."/>
            <person name="Bougher N.L."/>
            <person name="Buchanan P."/>
            <person name="Buyck B."/>
            <person name="Bense V."/>
            <person name="Catcheside P."/>
            <person name="Chovatia M."/>
            <person name="Cooper J."/>
            <person name="Damon W."/>
            <person name="Desjardin D."/>
            <person name="Finy P."/>
            <person name="Geml J."/>
            <person name="Haridas S."/>
            <person name="Hughes K."/>
            <person name="Justo A."/>
            <person name="Karasinski D."/>
            <person name="Kautmanova I."/>
            <person name="Kiss B."/>
            <person name="Kocsube S."/>
            <person name="Kotiranta H."/>
            <person name="LaButti K.M."/>
            <person name="Lechner B.E."/>
            <person name="Liimatainen K."/>
            <person name="Lipzen A."/>
            <person name="Lukacs Z."/>
            <person name="Mihaltcheva S."/>
            <person name="Morgado L.N."/>
            <person name="Niskanen T."/>
            <person name="Noordeloos M.E."/>
            <person name="Ohm R.A."/>
            <person name="Ortiz-Santana B."/>
            <person name="Ovrebo C."/>
            <person name="Racz N."/>
            <person name="Riley R."/>
            <person name="Savchenko A."/>
            <person name="Shiryaev A."/>
            <person name="Soop K."/>
            <person name="Spirin V."/>
            <person name="Szebenyi C."/>
            <person name="Tomsovsky M."/>
            <person name="Tulloss R.E."/>
            <person name="Uehling J."/>
            <person name="Grigoriev I.V."/>
            <person name="Vagvolgyi C."/>
            <person name="Papp T."/>
            <person name="Martin F.M."/>
            <person name="Miettinen O."/>
            <person name="Hibbett D.S."/>
            <person name="Nagy L.G."/>
        </authorList>
    </citation>
    <scope>NUCLEOTIDE SEQUENCE [LARGE SCALE GENOMIC DNA]</scope>
    <source>
        <strain evidence="2 3">HHB13444</strain>
    </source>
</reference>
<evidence type="ECO:0000256" key="1">
    <source>
        <dbReference type="SAM" id="MobiDB-lite"/>
    </source>
</evidence>
<accession>A0A5C3NU31</accession>
<feature type="compositionally biased region" description="Gly residues" evidence="1">
    <location>
        <begin position="41"/>
        <end position="52"/>
    </location>
</feature>